<dbReference type="EMBL" id="JBHTCE010000001">
    <property type="protein sequence ID" value="MFC7388860.1"/>
    <property type="molecule type" value="Genomic_DNA"/>
</dbReference>
<dbReference type="Proteomes" id="UP001596439">
    <property type="component" value="Unassembled WGS sequence"/>
</dbReference>
<gene>
    <name evidence="1" type="ORF">ACFQO8_01815</name>
</gene>
<evidence type="ECO:0000313" key="1">
    <source>
        <dbReference type="EMBL" id="MFC7388860.1"/>
    </source>
</evidence>
<dbReference type="Gene3D" id="3.20.20.80">
    <property type="entry name" value="Glycosidases"/>
    <property type="match status" value="1"/>
</dbReference>
<accession>A0ABW2PMI9</accession>
<organism evidence="1 2">
    <name type="scientific">Exiguobacterium aestuarii</name>
    <dbReference type="NCBI Taxonomy" id="273527"/>
    <lineage>
        <taxon>Bacteria</taxon>
        <taxon>Bacillati</taxon>
        <taxon>Bacillota</taxon>
        <taxon>Bacilli</taxon>
        <taxon>Bacillales</taxon>
        <taxon>Bacillales Family XII. Incertae Sedis</taxon>
        <taxon>Exiguobacterium</taxon>
    </lineage>
</organism>
<dbReference type="InterPro" id="IPR017853">
    <property type="entry name" value="GH"/>
</dbReference>
<proteinExistence type="predicted"/>
<keyword evidence="2" id="KW-1185">Reference proteome</keyword>
<dbReference type="SUPFAM" id="SSF51445">
    <property type="entry name" value="(Trans)glycosidases"/>
    <property type="match status" value="1"/>
</dbReference>
<evidence type="ECO:0000313" key="2">
    <source>
        <dbReference type="Proteomes" id="UP001596439"/>
    </source>
</evidence>
<dbReference type="RefSeq" id="WP_214786415.1">
    <property type="nucleotide sequence ID" value="NZ_JANIEL010000007.1"/>
</dbReference>
<sequence length="396" mass="45072">MDWQQIEPIIMKWTTHSQEAWQRLFDKWESHTWHDHEAPSEKTNVLLIDASLVTTEGKPDMGALHDVLAKHVAGTISDLHLVSLFPYIGRQTDTAVDPRIRLYEDLGELSDDFQLMYELAPVAYNAEQFDLLAETDALIERLAYGATKIRVHAQSFRGMTKEQVRDVLQLWHTVLHHYKPNGQLILAEDGLDEAKSYIEVVDAVCHFDLASHVTLALAQGEATRLTEWARKIAAPPEGKTYFHFLSSAERDPFEKNLLESHEPMLLAAHSILFSLQGIPSVDYRTLFGVTGPTDHDELVHGLKKEETRLNRFSRIMGQLNVKRAEPPLSPYATQQILDVDKHVFAVERQLDGRTVRLYTNVSDKEVGLDIQGMSLFTGEPIDGIKLAPYEYVWVRL</sequence>
<comment type="caution">
    <text evidence="1">The sequence shown here is derived from an EMBL/GenBank/DDBJ whole genome shotgun (WGS) entry which is preliminary data.</text>
</comment>
<name>A0ABW2PMI9_9BACL</name>
<protein>
    <recommendedName>
        <fullName evidence="3">DUF3459 domain-containing protein</fullName>
    </recommendedName>
</protein>
<reference evidence="2" key="1">
    <citation type="journal article" date="2019" name="Int. J. Syst. Evol. Microbiol.">
        <title>The Global Catalogue of Microorganisms (GCM) 10K type strain sequencing project: providing services to taxonomists for standard genome sequencing and annotation.</title>
        <authorList>
            <consortium name="The Broad Institute Genomics Platform"/>
            <consortium name="The Broad Institute Genome Sequencing Center for Infectious Disease"/>
            <person name="Wu L."/>
            <person name="Ma J."/>
        </authorList>
    </citation>
    <scope>NUCLEOTIDE SEQUENCE [LARGE SCALE GENOMIC DNA]</scope>
    <source>
        <strain evidence="2">CCUG 55590</strain>
    </source>
</reference>
<evidence type="ECO:0008006" key="3">
    <source>
        <dbReference type="Google" id="ProtNLM"/>
    </source>
</evidence>